<dbReference type="GO" id="GO:0006400">
    <property type="term" value="P:tRNA modification"/>
    <property type="evidence" value="ECO:0007669"/>
    <property type="project" value="InterPro"/>
</dbReference>
<dbReference type="InterPro" id="IPR004114">
    <property type="entry name" value="THUMP_dom"/>
</dbReference>
<dbReference type="AlphaFoldDB" id="A0A4Y7LS47"/>
<sequence>MALAERSKLLLRLRQAGPDTGKGFLCTTGREKDAVREAYNILNSYADILYKSSDSSDDKAKGGVETKADELEIEDELSKEVAEMKKEYAAPIAERRFQNVLSNVKCCIYIRTTLENPTELVNFIFDDIKKNKQQNAKFLLRMYPIETTCKANVEEILKVAEKLIEEKMANFKTFSLIVNIRNNPLKSLEVIEPLANLVSKKFPETKVDLSNPEASYLVPIFSKICLLDALHNSAHTKKFRLPICPCPETPDTHYVVC</sequence>
<evidence type="ECO:0000259" key="2">
    <source>
        <dbReference type="PROSITE" id="PS51165"/>
    </source>
</evidence>
<keyword evidence="1" id="KW-0694">RNA-binding</keyword>
<proteinExistence type="evidence at transcript level"/>
<evidence type="ECO:0000256" key="1">
    <source>
        <dbReference type="PROSITE-ProRule" id="PRU00529"/>
    </source>
</evidence>
<feature type="domain" description="THUMP" evidence="2">
    <location>
        <begin position="127"/>
        <end position="231"/>
    </location>
</feature>
<dbReference type="CDD" id="cd11717">
    <property type="entry name" value="THUMP_THUMPD1_like"/>
    <property type="match status" value="1"/>
</dbReference>
<dbReference type="PROSITE" id="PS51165">
    <property type="entry name" value="THUMP"/>
    <property type="match status" value="1"/>
</dbReference>
<dbReference type="EMBL" id="LR000524">
    <property type="protein sequence ID" value="SVE70143.1"/>
    <property type="molecule type" value="mRNA"/>
</dbReference>
<gene>
    <name evidence="3" type="primary">EOG090X0GPG</name>
</gene>
<evidence type="ECO:0000313" key="3">
    <source>
        <dbReference type="EMBL" id="SVE70143.1"/>
    </source>
</evidence>
<protein>
    <submittedName>
        <fullName evidence="3">EOG090X0GPG</fullName>
    </submittedName>
</protein>
<organism evidence="3">
    <name type="scientific">Eubosmina coregoni</name>
    <dbReference type="NCBI Taxonomy" id="186181"/>
    <lineage>
        <taxon>Eukaryota</taxon>
        <taxon>Metazoa</taxon>
        <taxon>Ecdysozoa</taxon>
        <taxon>Arthropoda</taxon>
        <taxon>Crustacea</taxon>
        <taxon>Branchiopoda</taxon>
        <taxon>Diplostraca</taxon>
        <taxon>Cladocera</taxon>
        <taxon>Anomopoda</taxon>
        <taxon>Bosminidae</taxon>
        <taxon>Eubosmina</taxon>
    </lineage>
</organism>
<reference evidence="3" key="1">
    <citation type="submission" date="2018-08" db="EMBL/GenBank/DDBJ databases">
        <authorList>
            <person name="Cornetti L."/>
        </authorList>
    </citation>
    <scope>NUCLEOTIDE SEQUENCE</scope>
    <source>
        <strain evidence="3">FI-BAL1-1</strain>
    </source>
</reference>
<accession>A0A4Y7LS47</accession>
<dbReference type="Pfam" id="PF02926">
    <property type="entry name" value="THUMP"/>
    <property type="match status" value="1"/>
</dbReference>
<dbReference type="SUPFAM" id="SSF143437">
    <property type="entry name" value="THUMP domain-like"/>
    <property type="match status" value="1"/>
</dbReference>
<dbReference type="PANTHER" id="PTHR13452:SF10">
    <property type="entry name" value="THUMP DOMAIN-CONTAINING PROTEIN 1"/>
    <property type="match status" value="1"/>
</dbReference>
<dbReference type="PANTHER" id="PTHR13452">
    <property type="entry name" value="THUMP DOMAIN CONTAINING PROTEIN 1-RELATED"/>
    <property type="match status" value="1"/>
</dbReference>
<dbReference type="GO" id="GO:0003723">
    <property type="term" value="F:RNA binding"/>
    <property type="evidence" value="ECO:0007669"/>
    <property type="project" value="UniProtKB-UniRule"/>
</dbReference>
<dbReference type="InterPro" id="IPR040183">
    <property type="entry name" value="THUMPD1-like"/>
</dbReference>
<name>A0A4Y7LS47_9CRUS</name>
<dbReference type="Gene3D" id="3.30.2300.10">
    <property type="entry name" value="THUMP superfamily"/>
    <property type="match status" value="1"/>
</dbReference>